<organism evidence="1">
    <name type="scientific">marine metagenome</name>
    <dbReference type="NCBI Taxonomy" id="408172"/>
    <lineage>
        <taxon>unclassified sequences</taxon>
        <taxon>metagenomes</taxon>
        <taxon>ecological metagenomes</taxon>
    </lineage>
</organism>
<dbReference type="AlphaFoldDB" id="A0A382L262"/>
<sequence>MVWFRVPDICRQAQGLWADTPANSSMPKRKSQPAASVEYDADKCRITGSGVKYSAREKDFIYHIHDNLLD</sequence>
<feature type="non-terminal residue" evidence="1">
    <location>
        <position position="70"/>
    </location>
</feature>
<protein>
    <submittedName>
        <fullName evidence="1">Uncharacterized protein</fullName>
    </submittedName>
</protein>
<reference evidence="1" key="1">
    <citation type="submission" date="2018-05" db="EMBL/GenBank/DDBJ databases">
        <authorList>
            <person name="Lanie J.A."/>
            <person name="Ng W.-L."/>
            <person name="Kazmierczak K.M."/>
            <person name="Andrzejewski T.M."/>
            <person name="Davidsen T.M."/>
            <person name="Wayne K.J."/>
            <person name="Tettelin H."/>
            <person name="Glass J.I."/>
            <person name="Rusch D."/>
            <person name="Podicherti R."/>
            <person name="Tsui H.-C.T."/>
            <person name="Winkler M.E."/>
        </authorList>
    </citation>
    <scope>NUCLEOTIDE SEQUENCE</scope>
</reference>
<evidence type="ECO:0000313" key="1">
    <source>
        <dbReference type="EMBL" id="SVC31058.1"/>
    </source>
</evidence>
<accession>A0A382L262</accession>
<gene>
    <name evidence="1" type="ORF">METZ01_LOCUS283912</name>
</gene>
<name>A0A382L262_9ZZZZ</name>
<dbReference type="EMBL" id="UINC01084420">
    <property type="protein sequence ID" value="SVC31058.1"/>
    <property type="molecule type" value="Genomic_DNA"/>
</dbReference>
<proteinExistence type="predicted"/>